<dbReference type="AlphaFoldDB" id="A0A941F1U1"/>
<evidence type="ECO:0000313" key="3">
    <source>
        <dbReference type="Proteomes" id="UP000679220"/>
    </source>
</evidence>
<dbReference type="InterPro" id="IPR007263">
    <property type="entry name" value="DCC1-like"/>
</dbReference>
<accession>A0A941F1U1</accession>
<name>A0A941F1U1_9BACT</name>
<feature type="transmembrane region" description="Helical" evidence="1">
    <location>
        <begin position="72"/>
        <end position="94"/>
    </location>
</feature>
<proteinExistence type="predicted"/>
<sequence length="118" mass="13760">MKRYKKENQLPIAYYDGRCNFCFGLVQQLQKYNLDRKVNLIPFQLVSIKVPEELLIVSNSESYEADKALIKLLKIMGGICYLPALILMLLPPFLLKKLYYALARNRYQWFGTTSCSIN</sequence>
<keyword evidence="1" id="KW-0812">Transmembrane</keyword>
<evidence type="ECO:0000313" key="2">
    <source>
        <dbReference type="EMBL" id="MBR8534812.1"/>
    </source>
</evidence>
<gene>
    <name evidence="2" type="ORF">KDU71_04510</name>
</gene>
<evidence type="ECO:0000256" key="1">
    <source>
        <dbReference type="SAM" id="Phobius"/>
    </source>
</evidence>
<dbReference type="Pfam" id="PF04134">
    <property type="entry name" value="DCC1-like"/>
    <property type="match status" value="1"/>
</dbReference>
<dbReference type="RefSeq" id="WP_212188716.1">
    <property type="nucleotide sequence ID" value="NZ_JAGTAR010000004.1"/>
</dbReference>
<comment type="caution">
    <text evidence="2">The sequence shown here is derived from an EMBL/GenBank/DDBJ whole genome shotgun (WGS) entry which is preliminary data.</text>
</comment>
<dbReference type="Proteomes" id="UP000679220">
    <property type="component" value="Unassembled WGS sequence"/>
</dbReference>
<protein>
    <submittedName>
        <fullName evidence="2">DUF393 domain-containing protein</fullName>
    </submittedName>
</protein>
<dbReference type="GO" id="GO:0015035">
    <property type="term" value="F:protein-disulfide reductase activity"/>
    <property type="evidence" value="ECO:0007669"/>
    <property type="project" value="InterPro"/>
</dbReference>
<reference evidence="2" key="1">
    <citation type="journal article" date="2018" name="Int. J. Syst. Evol. Microbiol.">
        <title>Carboxylicivirga sediminis sp. nov., isolated from coastal sediment.</title>
        <authorList>
            <person name="Wang F.Q."/>
            <person name="Ren L.H."/>
            <person name="Zou R.J."/>
            <person name="Sun Y.Z."/>
            <person name="Liu X.J."/>
            <person name="Jiang F."/>
            <person name="Liu L.J."/>
        </authorList>
    </citation>
    <scope>NUCLEOTIDE SEQUENCE</scope>
    <source>
        <strain evidence="2">JR1</strain>
    </source>
</reference>
<keyword evidence="3" id="KW-1185">Reference proteome</keyword>
<organism evidence="2 3">
    <name type="scientific">Carboxylicivirga sediminis</name>
    <dbReference type="NCBI Taxonomy" id="2006564"/>
    <lineage>
        <taxon>Bacteria</taxon>
        <taxon>Pseudomonadati</taxon>
        <taxon>Bacteroidota</taxon>
        <taxon>Bacteroidia</taxon>
        <taxon>Marinilabiliales</taxon>
        <taxon>Marinilabiliaceae</taxon>
        <taxon>Carboxylicivirga</taxon>
    </lineage>
</organism>
<dbReference type="EMBL" id="JAGTAR010000004">
    <property type="protein sequence ID" value="MBR8534812.1"/>
    <property type="molecule type" value="Genomic_DNA"/>
</dbReference>
<reference evidence="2" key="2">
    <citation type="submission" date="2021-04" db="EMBL/GenBank/DDBJ databases">
        <authorList>
            <person name="Zhang T."/>
            <person name="Zhang Y."/>
            <person name="Lu D."/>
            <person name="Zuo D."/>
            <person name="Du Z."/>
        </authorList>
    </citation>
    <scope>NUCLEOTIDE SEQUENCE</scope>
    <source>
        <strain evidence="2">JR1</strain>
    </source>
</reference>
<keyword evidence="1" id="KW-1133">Transmembrane helix</keyword>
<keyword evidence="1" id="KW-0472">Membrane</keyword>